<dbReference type="OrthoDB" id="9800801at2"/>
<dbReference type="STRING" id="883114.HMPREF9709_01809"/>
<protein>
    <recommendedName>
        <fullName evidence="3">Zn-dependent metallo-hydrolase RNA specificity domain-containing protein</fullName>
    </recommendedName>
</protein>
<dbReference type="eggNOG" id="ENOG5033GB0">
    <property type="taxonomic scope" value="Bacteria"/>
</dbReference>
<dbReference type="Pfam" id="PF14386">
    <property type="entry name" value="DUF4417"/>
    <property type="match status" value="1"/>
</dbReference>
<comment type="caution">
    <text evidence="1">The sequence shown here is derived from an EMBL/GenBank/DDBJ whole genome shotgun (WGS) entry which is preliminary data.</text>
</comment>
<sequence length="88" mass="10275">MTGEGFDGLEMGGIYCISTHGCIERKVDQHYFKQGLEEFIEKLKPKKVLVHGEMPEDIFRKYIDKAEIVHYPSYTSRVFAKVRYGNRD</sequence>
<dbReference type="Proteomes" id="UP000004191">
    <property type="component" value="Unassembled WGS sequence"/>
</dbReference>
<evidence type="ECO:0008006" key="3">
    <source>
        <dbReference type="Google" id="ProtNLM"/>
    </source>
</evidence>
<organism evidence="1 2">
    <name type="scientific">Helcococcus kunzii ATCC 51366</name>
    <dbReference type="NCBI Taxonomy" id="883114"/>
    <lineage>
        <taxon>Bacteria</taxon>
        <taxon>Bacillati</taxon>
        <taxon>Bacillota</taxon>
        <taxon>Tissierellia</taxon>
        <taxon>Tissierellales</taxon>
        <taxon>Peptoniphilaceae</taxon>
        <taxon>Helcococcus</taxon>
    </lineage>
</organism>
<evidence type="ECO:0000313" key="2">
    <source>
        <dbReference type="Proteomes" id="UP000004191"/>
    </source>
</evidence>
<dbReference type="InterPro" id="IPR025530">
    <property type="entry name" value="DUF4417"/>
</dbReference>
<gene>
    <name evidence="1" type="ORF">HMPREF9709_01809</name>
</gene>
<reference evidence="1 2" key="1">
    <citation type="submission" date="2012-01" db="EMBL/GenBank/DDBJ databases">
        <title>The Genome Sequence of Helcococcus kunzii ATCC 51366.</title>
        <authorList>
            <consortium name="The Broad Institute Genome Sequencing Platform"/>
            <person name="Earl A."/>
            <person name="Ward D."/>
            <person name="Feldgarden M."/>
            <person name="Gevers D."/>
            <person name="Huys G."/>
            <person name="Young S.K."/>
            <person name="Zeng Q."/>
            <person name="Gargeya S."/>
            <person name="Fitzgerald M."/>
            <person name="Haas B."/>
            <person name="Abouelleil A."/>
            <person name="Alvarado L."/>
            <person name="Arachchi H.M."/>
            <person name="Berlin A."/>
            <person name="Chapman S.B."/>
            <person name="Gearin G."/>
            <person name="Goldberg J."/>
            <person name="Griggs A."/>
            <person name="Gujja S."/>
            <person name="Hansen M."/>
            <person name="Heiman D."/>
            <person name="Howarth C."/>
            <person name="Larimer J."/>
            <person name="Lui A."/>
            <person name="MacDonald P.J.P."/>
            <person name="McCowen C."/>
            <person name="Montmayeur A."/>
            <person name="Murphy C."/>
            <person name="Neiman D."/>
            <person name="Pearson M."/>
            <person name="Priest M."/>
            <person name="Roberts A."/>
            <person name="Saif S."/>
            <person name="Shea T."/>
            <person name="Sisk P."/>
            <person name="Stolte C."/>
            <person name="Sykes S."/>
            <person name="Wortman J."/>
            <person name="Nusbaum C."/>
            <person name="Birren B."/>
        </authorList>
    </citation>
    <scope>NUCLEOTIDE SEQUENCE [LARGE SCALE GENOMIC DNA]</scope>
    <source>
        <strain evidence="1 2">ATCC 51366</strain>
    </source>
</reference>
<keyword evidence="2" id="KW-1185">Reference proteome</keyword>
<name>H3NR48_9FIRM</name>
<accession>H3NR48</accession>
<dbReference type="HOGENOM" id="CLU_2464784_0_0_9"/>
<dbReference type="EMBL" id="AGEI01000034">
    <property type="protein sequence ID" value="EHR31820.1"/>
    <property type="molecule type" value="Genomic_DNA"/>
</dbReference>
<dbReference type="AlphaFoldDB" id="H3NR48"/>
<evidence type="ECO:0000313" key="1">
    <source>
        <dbReference type="EMBL" id="EHR31820.1"/>
    </source>
</evidence>
<proteinExistence type="predicted"/>